<feature type="compositionally biased region" description="Basic and acidic residues" evidence="1">
    <location>
        <begin position="162"/>
        <end position="173"/>
    </location>
</feature>
<feature type="region of interest" description="Disordered" evidence="1">
    <location>
        <begin position="255"/>
        <end position="335"/>
    </location>
</feature>
<organism evidence="2 3">
    <name type="scientific">Botryobasidium botryosum (strain FD-172 SS1)</name>
    <dbReference type="NCBI Taxonomy" id="930990"/>
    <lineage>
        <taxon>Eukaryota</taxon>
        <taxon>Fungi</taxon>
        <taxon>Dikarya</taxon>
        <taxon>Basidiomycota</taxon>
        <taxon>Agaricomycotina</taxon>
        <taxon>Agaricomycetes</taxon>
        <taxon>Cantharellales</taxon>
        <taxon>Botryobasidiaceae</taxon>
        <taxon>Botryobasidium</taxon>
    </lineage>
</organism>
<feature type="compositionally biased region" description="Basic and acidic residues" evidence="1">
    <location>
        <begin position="199"/>
        <end position="209"/>
    </location>
</feature>
<reference evidence="3" key="1">
    <citation type="journal article" date="2014" name="Proc. Natl. Acad. Sci. U.S.A.">
        <title>Extensive sampling of basidiomycete genomes demonstrates inadequacy of the white-rot/brown-rot paradigm for wood decay fungi.</title>
        <authorList>
            <person name="Riley R."/>
            <person name="Salamov A.A."/>
            <person name="Brown D.W."/>
            <person name="Nagy L.G."/>
            <person name="Floudas D."/>
            <person name="Held B.W."/>
            <person name="Levasseur A."/>
            <person name="Lombard V."/>
            <person name="Morin E."/>
            <person name="Otillar R."/>
            <person name="Lindquist E.A."/>
            <person name="Sun H."/>
            <person name="LaButti K.M."/>
            <person name="Schmutz J."/>
            <person name="Jabbour D."/>
            <person name="Luo H."/>
            <person name="Baker S.E."/>
            <person name="Pisabarro A.G."/>
            <person name="Walton J.D."/>
            <person name="Blanchette R.A."/>
            <person name="Henrissat B."/>
            <person name="Martin F."/>
            <person name="Cullen D."/>
            <person name="Hibbett D.S."/>
            <person name="Grigoriev I.V."/>
        </authorList>
    </citation>
    <scope>NUCLEOTIDE SEQUENCE [LARGE SCALE GENOMIC DNA]</scope>
    <source>
        <strain evidence="3">FD-172 SS1</strain>
    </source>
</reference>
<evidence type="ECO:0000313" key="2">
    <source>
        <dbReference type="EMBL" id="KDQ06773.1"/>
    </source>
</evidence>
<proteinExistence type="predicted"/>
<keyword evidence="3" id="KW-1185">Reference proteome</keyword>
<dbReference type="HOGENOM" id="CLU_762882_0_0_1"/>
<feature type="compositionally biased region" description="Low complexity" evidence="1">
    <location>
        <begin position="36"/>
        <end position="46"/>
    </location>
</feature>
<sequence length="363" mass="39969">MDNPSLYARRRPLSTPPSSPVPHSPASSLPSPPSSPHLHALSSPSSIGSDLHLSSLTSSFYNSRATSPHRGALVHHHAGVSAEEHDASSRTLVIPSLTLPPLRETRGRPSFYIPYPSDFPEGQPVSDSEHEDEDEHDAGDECGDQEDEERQGRARGPARIKASSEEELERRVLEASYKLPDRGQNQNRHNRQTHQSHQNHLDQGPREDPQPPCSHHSCWSQLYRDPLHLPTILSLSVSILPALGARLLRLPLSTSRASSSCRPVAPPNPSHDQGDYRESPINKHARTRDTNSSLGRTKDAISTKHRARRWNASGTNASALSSPPPAPPPRPRASRWKPIGVKVAILCAGFALGVMWTQFQHRQ</sequence>
<protein>
    <submittedName>
        <fullName evidence="2">Uncharacterized protein</fullName>
    </submittedName>
</protein>
<gene>
    <name evidence="2" type="ORF">BOTBODRAFT_39374</name>
</gene>
<name>A0A067LU06_BOTB1</name>
<feature type="compositionally biased region" description="Basic and acidic residues" evidence="1">
    <location>
        <begin position="272"/>
        <end position="281"/>
    </location>
</feature>
<dbReference type="EMBL" id="KL198124">
    <property type="protein sequence ID" value="KDQ06773.1"/>
    <property type="molecule type" value="Genomic_DNA"/>
</dbReference>
<feature type="region of interest" description="Disordered" evidence="1">
    <location>
        <begin position="1"/>
        <end position="216"/>
    </location>
</feature>
<dbReference type="Proteomes" id="UP000027195">
    <property type="component" value="Unassembled WGS sequence"/>
</dbReference>
<feature type="compositionally biased region" description="Pro residues" evidence="1">
    <location>
        <begin position="14"/>
        <end position="23"/>
    </location>
</feature>
<feature type="compositionally biased region" description="Acidic residues" evidence="1">
    <location>
        <begin position="129"/>
        <end position="149"/>
    </location>
</feature>
<dbReference type="InParanoid" id="A0A067LU06"/>
<evidence type="ECO:0000313" key="3">
    <source>
        <dbReference type="Proteomes" id="UP000027195"/>
    </source>
</evidence>
<accession>A0A067LU06</accession>
<dbReference type="AlphaFoldDB" id="A0A067LU06"/>
<evidence type="ECO:0000256" key="1">
    <source>
        <dbReference type="SAM" id="MobiDB-lite"/>
    </source>
</evidence>
<feature type="compositionally biased region" description="Polar residues" evidence="1">
    <location>
        <begin position="52"/>
        <end position="66"/>
    </location>
</feature>
<feature type="compositionally biased region" description="Pro residues" evidence="1">
    <location>
        <begin position="322"/>
        <end position="331"/>
    </location>
</feature>